<evidence type="ECO:0000313" key="4">
    <source>
        <dbReference type="Proteomes" id="UP001169242"/>
    </source>
</evidence>
<dbReference type="GO" id="GO:0016646">
    <property type="term" value="F:oxidoreductase activity, acting on the CH-NH group of donors, NAD or NADP as acceptor"/>
    <property type="evidence" value="ECO:0007669"/>
    <property type="project" value="UniProtKB-ARBA"/>
</dbReference>
<dbReference type="InterPro" id="IPR012349">
    <property type="entry name" value="Split_barrel_FMN-bd"/>
</dbReference>
<reference evidence="3" key="1">
    <citation type="journal article" date="2023" name="Int. J. Syst. Evol. Microbiol.">
        <title>&lt;i&gt;Holtiella tumoricola&lt;/i&gt; gen. nov. sp. nov., isolated from a human clinical sample.</title>
        <authorList>
            <person name="Allen-Vercoe E."/>
            <person name="Daigneault M.C."/>
            <person name="Vancuren S.J."/>
            <person name="Cochrane K."/>
            <person name="O'Neal L.L."/>
            <person name="Sankaranarayanan K."/>
            <person name="Lawson P.A."/>
        </authorList>
    </citation>
    <scope>NUCLEOTIDE SEQUENCE</scope>
    <source>
        <strain evidence="3">CC70A</strain>
    </source>
</reference>
<proteinExistence type="inferred from homology"/>
<dbReference type="Proteomes" id="UP001169242">
    <property type="component" value="Unassembled WGS sequence"/>
</dbReference>
<dbReference type="PANTHER" id="PTHR43567">
    <property type="entry name" value="FLAVOREDOXIN-RELATED-RELATED"/>
    <property type="match status" value="1"/>
</dbReference>
<keyword evidence="4" id="KW-1185">Reference proteome</keyword>
<dbReference type="SUPFAM" id="SSF50475">
    <property type="entry name" value="FMN-binding split barrel"/>
    <property type="match status" value="1"/>
</dbReference>
<name>A0AA42DRP2_9FIRM</name>
<dbReference type="InterPro" id="IPR002563">
    <property type="entry name" value="Flavin_Rdtase-like_dom"/>
</dbReference>
<dbReference type="Pfam" id="PF01613">
    <property type="entry name" value="Flavin_Reduct"/>
    <property type="match status" value="1"/>
</dbReference>
<dbReference type="RefSeq" id="WP_053983080.1">
    <property type="nucleotide sequence ID" value="NZ_JAQIFT010000062.1"/>
</dbReference>
<accession>A0AA42DRP2</accession>
<dbReference type="AlphaFoldDB" id="A0AA42DRP2"/>
<comment type="caution">
    <text evidence="3">The sequence shown here is derived from an EMBL/GenBank/DDBJ whole genome shotgun (WGS) entry which is preliminary data.</text>
</comment>
<dbReference type="InterPro" id="IPR052174">
    <property type="entry name" value="Flavoredoxin"/>
</dbReference>
<dbReference type="Gene3D" id="2.30.110.10">
    <property type="entry name" value="Electron Transport, Fmn-binding Protein, Chain A"/>
    <property type="match status" value="1"/>
</dbReference>
<feature type="domain" description="Flavin reductase like" evidence="2">
    <location>
        <begin position="25"/>
        <end position="167"/>
    </location>
</feature>
<sequence>MNQFVSIQPEALDKNPFQLIGKDWMLVTAQANGKANTMTASWGGLGVMWGKNVAYVVIRPQRYTKTFIDASDRFSLTFYDESFKKELGYLGKVSGRDEDKIAKAGLTLTHEGETPYFEEANLALVCKKLYAQEFKPECFIETELDGKWYPNKDYHVLYVVEVEKVLVKA</sequence>
<dbReference type="GO" id="GO:0010181">
    <property type="term" value="F:FMN binding"/>
    <property type="evidence" value="ECO:0007669"/>
    <property type="project" value="InterPro"/>
</dbReference>
<evidence type="ECO:0000313" key="3">
    <source>
        <dbReference type="EMBL" id="MDA3733467.1"/>
    </source>
</evidence>
<gene>
    <name evidence="3" type="ORF">PBV87_18465</name>
</gene>
<protein>
    <submittedName>
        <fullName evidence="3">Flavin reductase family protein</fullName>
    </submittedName>
</protein>
<evidence type="ECO:0000259" key="2">
    <source>
        <dbReference type="Pfam" id="PF01613"/>
    </source>
</evidence>
<comment type="similarity">
    <text evidence="1">Belongs to the flavoredoxin family.</text>
</comment>
<organism evidence="3 4">
    <name type="scientific">Holtiella tumoricola</name>
    <dbReference type="NCBI Taxonomy" id="3018743"/>
    <lineage>
        <taxon>Bacteria</taxon>
        <taxon>Bacillati</taxon>
        <taxon>Bacillota</taxon>
        <taxon>Clostridia</taxon>
        <taxon>Lachnospirales</taxon>
        <taxon>Cellulosilyticaceae</taxon>
        <taxon>Holtiella</taxon>
    </lineage>
</organism>
<evidence type="ECO:0000256" key="1">
    <source>
        <dbReference type="ARBA" id="ARBA00038054"/>
    </source>
</evidence>
<dbReference type="PANTHER" id="PTHR43567:SF5">
    <property type="entry name" value="HYPOTHETICAL CYTOSOLIC PROTEIN"/>
    <property type="match status" value="1"/>
</dbReference>
<dbReference type="EMBL" id="JAQIFT010000062">
    <property type="protein sequence ID" value="MDA3733467.1"/>
    <property type="molecule type" value="Genomic_DNA"/>
</dbReference>